<dbReference type="InterPro" id="IPR000014">
    <property type="entry name" value="PAS"/>
</dbReference>
<feature type="domain" description="EAL" evidence="3">
    <location>
        <begin position="638"/>
        <end position="896"/>
    </location>
</feature>
<dbReference type="Pfam" id="PF00563">
    <property type="entry name" value="EAL"/>
    <property type="match status" value="1"/>
</dbReference>
<dbReference type="Gene3D" id="3.30.450.20">
    <property type="entry name" value="PAS domain"/>
    <property type="match status" value="1"/>
</dbReference>
<dbReference type="FunFam" id="3.30.70.270:FF:000001">
    <property type="entry name" value="Diguanylate cyclase domain protein"/>
    <property type="match status" value="1"/>
</dbReference>
<evidence type="ECO:0000313" key="5">
    <source>
        <dbReference type="EMBL" id="VAW71312.1"/>
    </source>
</evidence>
<dbReference type="Pfam" id="PF00990">
    <property type="entry name" value="GGDEF"/>
    <property type="match status" value="1"/>
</dbReference>
<gene>
    <name evidence="5" type="ORF">MNBD_GAMMA12-2371</name>
</gene>
<evidence type="ECO:0000256" key="1">
    <source>
        <dbReference type="SAM" id="Phobius"/>
    </source>
</evidence>
<dbReference type="Gene3D" id="3.20.20.450">
    <property type="entry name" value="EAL domain"/>
    <property type="match status" value="1"/>
</dbReference>
<dbReference type="InterPro" id="IPR052155">
    <property type="entry name" value="Biofilm_reg_signaling"/>
</dbReference>
<dbReference type="NCBIfam" id="TIGR00254">
    <property type="entry name" value="GGDEF"/>
    <property type="match status" value="1"/>
</dbReference>
<dbReference type="CDD" id="cd01949">
    <property type="entry name" value="GGDEF"/>
    <property type="match status" value="1"/>
</dbReference>
<dbReference type="PROSITE" id="PS50883">
    <property type="entry name" value="EAL"/>
    <property type="match status" value="1"/>
</dbReference>
<dbReference type="SMART" id="SM00091">
    <property type="entry name" value="PAS"/>
    <property type="match status" value="1"/>
</dbReference>
<dbReference type="SUPFAM" id="SSF55785">
    <property type="entry name" value="PYP-like sensor domain (PAS domain)"/>
    <property type="match status" value="1"/>
</dbReference>
<sequence>MNVHLFKSIPRPVFWGLIASIAVVLLAIESALLFVDYKNGQAEFANQVVKVVDGISRRLKDNEVVLNSFAAFRELGDMQDREKIETYIQSILQYYPHIALVYSVSASRLKTAPHKQFTLKAYHAGSHSKVLTKTLLFKFAQHYQQAKLSSLSVVSKIFTIGKDRFYAVVRAYDVKTANRTEKEYGVVIVNIKQLISPLHSSGTASLSMQLTIREQAIKFHSVNRDTRKRLVGWGSKLIPELNYKTRFLVKSQPFLLHLKRSGRMALASRDLMVAVLMVFIGLAVFILYIMELRYSSRASRLIARDKLRKIRQRSEVTLDSIDDAVVVTDNSGNVEYINPVVETLLGIGRISLKHQSLKQLLQFKRIKLDDTESDNETAVRSRTSPGEIEYINADIDLIKSSQHSGGTETMPDDLLLDVSYSDPIPISGSISPVEHSDKSIHGYVIVFRDVGESRELARQLQHRATHDDLTDLYNRREFELRLQVAIEKVRKTDSSSVLMFIDLDQFKIVNDTCGHIAGDLLLKRIARVLHDNIRGSDCLARLGGDEFGVLLEDCNIEDAKLRAEKFNVAVKNFRFTHDQQVFDVAISLGLVEISSEEHSLSEWMTRADSACYLAKDLGRNRFHVYNEDDNAIIQHRGEIEWLQRIKQAYEEDRFELYVQEIVPIRHGIDKSTRHFEILLRMLGDDDKVILPMAYIMAAERYDKMYELDQWVVCNALRLANQAIKARPTEKFSFAINLSGQSLSDSGTVDYVATQLDLYPGLSKHIIFEITETAAISNFGQAREFVNKFRKRGIRFSLDDFGSGMSSFAYLKNLSVDYIKIDGQFIKDLCDDQFANAVVYSINNFGHSIGVKIIAEYVESEQIRNRLFQIDVDYGQGNWLSKPRSMSELLLPKKDKKSTSA</sequence>
<keyword evidence="1" id="KW-1133">Transmembrane helix</keyword>
<proteinExistence type="predicted"/>
<evidence type="ECO:0000259" key="2">
    <source>
        <dbReference type="PROSITE" id="PS50112"/>
    </source>
</evidence>
<feature type="non-terminal residue" evidence="5">
    <location>
        <position position="900"/>
    </location>
</feature>
<dbReference type="CDD" id="cd01948">
    <property type="entry name" value="EAL"/>
    <property type="match status" value="1"/>
</dbReference>
<feature type="transmembrane region" description="Helical" evidence="1">
    <location>
        <begin position="12"/>
        <end position="35"/>
    </location>
</feature>
<dbReference type="SMART" id="SM00267">
    <property type="entry name" value="GGDEF"/>
    <property type="match status" value="1"/>
</dbReference>
<dbReference type="PANTHER" id="PTHR44757">
    <property type="entry name" value="DIGUANYLATE CYCLASE DGCP"/>
    <property type="match status" value="1"/>
</dbReference>
<dbReference type="Pfam" id="PF13426">
    <property type="entry name" value="PAS_9"/>
    <property type="match status" value="1"/>
</dbReference>
<dbReference type="EMBL" id="UOFL01000017">
    <property type="protein sequence ID" value="VAW71312.1"/>
    <property type="molecule type" value="Genomic_DNA"/>
</dbReference>
<keyword evidence="1" id="KW-0472">Membrane</keyword>
<dbReference type="SUPFAM" id="SSF55073">
    <property type="entry name" value="Nucleotide cyclase"/>
    <property type="match status" value="1"/>
</dbReference>
<feature type="domain" description="GGDEF" evidence="4">
    <location>
        <begin position="494"/>
        <end position="627"/>
    </location>
</feature>
<organism evidence="5">
    <name type="scientific">hydrothermal vent metagenome</name>
    <dbReference type="NCBI Taxonomy" id="652676"/>
    <lineage>
        <taxon>unclassified sequences</taxon>
        <taxon>metagenomes</taxon>
        <taxon>ecological metagenomes</taxon>
    </lineage>
</organism>
<keyword evidence="1" id="KW-0812">Transmembrane</keyword>
<dbReference type="CDD" id="cd00130">
    <property type="entry name" value="PAS"/>
    <property type="match status" value="1"/>
</dbReference>
<dbReference type="AlphaFoldDB" id="A0A3B0Y7H0"/>
<protein>
    <submittedName>
        <fullName evidence="5">Diguanylate cyclase/phosphodiesterase (GGDEF &amp; EAL domains) with PAS/PAC sensor(S)</fullName>
    </submittedName>
</protein>
<dbReference type="InterPro" id="IPR029787">
    <property type="entry name" value="Nucleotide_cyclase"/>
</dbReference>
<dbReference type="InterPro" id="IPR001633">
    <property type="entry name" value="EAL_dom"/>
</dbReference>
<reference evidence="5" key="1">
    <citation type="submission" date="2018-06" db="EMBL/GenBank/DDBJ databases">
        <authorList>
            <person name="Zhirakovskaya E."/>
        </authorList>
    </citation>
    <scope>NUCLEOTIDE SEQUENCE</scope>
</reference>
<dbReference type="SUPFAM" id="SSF141868">
    <property type="entry name" value="EAL domain-like"/>
    <property type="match status" value="1"/>
</dbReference>
<feature type="transmembrane region" description="Helical" evidence="1">
    <location>
        <begin position="271"/>
        <end position="290"/>
    </location>
</feature>
<accession>A0A3B0Y7H0</accession>
<dbReference type="PROSITE" id="PS50112">
    <property type="entry name" value="PAS"/>
    <property type="match status" value="1"/>
</dbReference>
<evidence type="ECO:0000259" key="3">
    <source>
        <dbReference type="PROSITE" id="PS50883"/>
    </source>
</evidence>
<dbReference type="PROSITE" id="PS50887">
    <property type="entry name" value="GGDEF"/>
    <property type="match status" value="1"/>
</dbReference>
<dbReference type="InterPro" id="IPR035965">
    <property type="entry name" value="PAS-like_dom_sf"/>
</dbReference>
<feature type="domain" description="PAS" evidence="2">
    <location>
        <begin position="310"/>
        <end position="347"/>
    </location>
</feature>
<dbReference type="SMART" id="SM00052">
    <property type="entry name" value="EAL"/>
    <property type="match status" value="1"/>
</dbReference>
<name>A0A3B0Y7H0_9ZZZZ</name>
<dbReference type="InterPro" id="IPR000160">
    <property type="entry name" value="GGDEF_dom"/>
</dbReference>
<dbReference type="Gene3D" id="3.30.70.270">
    <property type="match status" value="1"/>
</dbReference>
<dbReference type="InterPro" id="IPR035919">
    <property type="entry name" value="EAL_sf"/>
</dbReference>
<dbReference type="InterPro" id="IPR043128">
    <property type="entry name" value="Rev_trsase/Diguanyl_cyclase"/>
</dbReference>
<dbReference type="PANTHER" id="PTHR44757:SF4">
    <property type="entry name" value="DIGUANYLATE CYCLASE DGCE-RELATED"/>
    <property type="match status" value="1"/>
</dbReference>
<evidence type="ECO:0000259" key="4">
    <source>
        <dbReference type="PROSITE" id="PS50887"/>
    </source>
</evidence>